<dbReference type="Proteomes" id="UP000004095">
    <property type="component" value="Unassembled WGS sequence"/>
</dbReference>
<evidence type="ECO:0000259" key="3">
    <source>
        <dbReference type="Pfam" id="PF03061"/>
    </source>
</evidence>
<dbReference type="Gene3D" id="3.10.129.10">
    <property type="entry name" value="Hotdog Thioesterase"/>
    <property type="match status" value="1"/>
</dbReference>
<dbReference type="PANTHER" id="PTHR21660">
    <property type="entry name" value="THIOESTERASE SUPERFAMILY MEMBER-RELATED"/>
    <property type="match status" value="1"/>
</dbReference>
<reference evidence="4 5" key="1">
    <citation type="submission" date="2007-01" db="EMBL/GenBank/DDBJ databases">
        <authorList>
            <person name="Haygood M."/>
            <person name="Podell S."/>
            <person name="Anderson C."/>
            <person name="Hopkinson B."/>
            <person name="Roe K."/>
            <person name="Barbeau K."/>
            <person name="Gaasterland T."/>
            <person name="Ferriera S."/>
            <person name="Johnson J."/>
            <person name="Kravitz S."/>
            <person name="Beeson K."/>
            <person name="Sutton G."/>
            <person name="Rogers Y.-H."/>
            <person name="Friedman R."/>
            <person name="Frazier M."/>
            <person name="Venter J.C."/>
        </authorList>
    </citation>
    <scope>NUCLEOTIDE SEQUENCE [LARGE SCALE GENOMIC DNA]</scope>
    <source>
        <strain evidence="4 5">ATCC 23134</strain>
    </source>
</reference>
<accession>A1ZDI7</accession>
<dbReference type="SUPFAM" id="SSF54637">
    <property type="entry name" value="Thioesterase/thiol ester dehydrase-isomerase"/>
    <property type="match status" value="1"/>
</dbReference>
<dbReference type="EMBL" id="AAWS01000002">
    <property type="protein sequence ID" value="EAY31726.1"/>
    <property type="molecule type" value="Genomic_DNA"/>
</dbReference>
<evidence type="ECO:0000313" key="4">
    <source>
        <dbReference type="EMBL" id="EAY31726.1"/>
    </source>
</evidence>
<name>A1ZDI7_MICM2</name>
<dbReference type="Pfam" id="PF03061">
    <property type="entry name" value="4HBT"/>
    <property type="match status" value="1"/>
</dbReference>
<dbReference type="InterPro" id="IPR003736">
    <property type="entry name" value="PAAI_dom"/>
</dbReference>
<dbReference type="InterPro" id="IPR006683">
    <property type="entry name" value="Thioestr_dom"/>
</dbReference>
<keyword evidence="5" id="KW-1185">Reference proteome</keyword>
<protein>
    <submittedName>
        <fullName evidence="4">Thioesterase family protein</fullName>
    </submittedName>
</protein>
<dbReference type="RefSeq" id="WP_002693576.1">
    <property type="nucleotide sequence ID" value="NZ_AAWS01000002.1"/>
</dbReference>
<comment type="caution">
    <text evidence="4">The sequence shown here is derived from an EMBL/GenBank/DDBJ whole genome shotgun (WGS) entry which is preliminary data.</text>
</comment>
<dbReference type="InterPro" id="IPR039298">
    <property type="entry name" value="ACOT13"/>
</dbReference>
<feature type="domain" description="Thioesterase" evidence="3">
    <location>
        <begin position="55"/>
        <end position="128"/>
    </location>
</feature>
<organism evidence="4 5">
    <name type="scientific">Microscilla marina ATCC 23134</name>
    <dbReference type="NCBI Taxonomy" id="313606"/>
    <lineage>
        <taxon>Bacteria</taxon>
        <taxon>Pseudomonadati</taxon>
        <taxon>Bacteroidota</taxon>
        <taxon>Cytophagia</taxon>
        <taxon>Cytophagales</taxon>
        <taxon>Microscillaceae</taxon>
        <taxon>Microscilla</taxon>
    </lineage>
</organism>
<evidence type="ECO:0000313" key="5">
    <source>
        <dbReference type="Proteomes" id="UP000004095"/>
    </source>
</evidence>
<dbReference type="NCBIfam" id="TIGR00369">
    <property type="entry name" value="unchar_dom_1"/>
    <property type="match status" value="1"/>
</dbReference>
<evidence type="ECO:0000256" key="2">
    <source>
        <dbReference type="ARBA" id="ARBA00022801"/>
    </source>
</evidence>
<keyword evidence="2" id="KW-0378">Hydrolase</keyword>
<dbReference type="CDD" id="cd03443">
    <property type="entry name" value="PaaI_thioesterase"/>
    <property type="match status" value="1"/>
</dbReference>
<proteinExistence type="inferred from homology"/>
<dbReference type="GO" id="GO:0047617">
    <property type="term" value="F:fatty acyl-CoA hydrolase activity"/>
    <property type="evidence" value="ECO:0007669"/>
    <property type="project" value="InterPro"/>
</dbReference>
<dbReference type="PANTHER" id="PTHR21660:SF1">
    <property type="entry name" value="ACYL-COENZYME A THIOESTERASE 13"/>
    <property type="match status" value="1"/>
</dbReference>
<dbReference type="InterPro" id="IPR029069">
    <property type="entry name" value="HotDog_dom_sf"/>
</dbReference>
<dbReference type="AlphaFoldDB" id="A1ZDI7"/>
<dbReference type="OrthoDB" id="9813158at2"/>
<gene>
    <name evidence="4" type="ORF">M23134_05232</name>
</gene>
<sequence length="147" mass="16328">MQEATELDIALYRKIFADYIPYHRLLGFELDVLQQGKASLIIPYKKELLGNIVAGNFHGGVIVSAMDSIGGMAAMTMIDIKVDKIATIDIRTDFLSPAKKDNNVVVEAQVQKSGNRVVFTHIQAYHQGKPEHILAEGRAIYSVKRKS</sequence>
<dbReference type="eggNOG" id="COG2050">
    <property type="taxonomic scope" value="Bacteria"/>
</dbReference>
<comment type="similarity">
    <text evidence="1">Belongs to the thioesterase PaaI family.</text>
</comment>
<evidence type="ECO:0000256" key="1">
    <source>
        <dbReference type="ARBA" id="ARBA00008324"/>
    </source>
</evidence>